<dbReference type="GO" id="GO:0016705">
    <property type="term" value="F:oxidoreductase activity, acting on paired donors, with incorporation or reduction of molecular oxygen"/>
    <property type="evidence" value="ECO:0007669"/>
    <property type="project" value="InterPro"/>
</dbReference>
<dbReference type="AlphaFoldDB" id="A0AAD1X6G4"/>
<dbReference type="EMBL" id="CAMPGE010006074">
    <property type="protein sequence ID" value="CAI2364918.1"/>
    <property type="molecule type" value="Genomic_DNA"/>
</dbReference>
<dbReference type="GO" id="GO:0005506">
    <property type="term" value="F:iron ion binding"/>
    <property type="evidence" value="ECO:0007669"/>
    <property type="project" value="InterPro"/>
</dbReference>
<dbReference type="PANTHER" id="PTHR24305:SF166">
    <property type="entry name" value="CYTOCHROME P450 12A4, MITOCHONDRIAL-RELATED"/>
    <property type="match status" value="1"/>
</dbReference>
<dbReference type="GO" id="GO:0004497">
    <property type="term" value="F:monooxygenase activity"/>
    <property type="evidence" value="ECO:0007669"/>
    <property type="project" value="InterPro"/>
</dbReference>
<keyword evidence="2" id="KW-0408">Iron</keyword>
<dbReference type="PANTHER" id="PTHR24305">
    <property type="entry name" value="CYTOCHROME P450"/>
    <property type="match status" value="1"/>
</dbReference>
<gene>
    <name evidence="4" type="ORF">ECRASSUSDP1_LOCUS6268</name>
</gene>
<evidence type="ECO:0000256" key="3">
    <source>
        <dbReference type="SAM" id="Phobius"/>
    </source>
</evidence>
<keyword evidence="2" id="KW-0479">Metal-binding</keyword>
<keyword evidence="3" id="KW-0812">Transmembrane</keyword>
<reference evidence="4" key="1">
    <citation type="submission" date="2023-07" db="EMBL/GenBank/DDBJ databases">
        <authorList>
            <consortium name="AG Swart"/>
            <person name="Singh M."/>
            <person name="Singh A."/>
            <person name="Seah K."/>
            <person name="Emmerich C."/>
        </authorList>
    </citation>
    <scope>NUCLEOTIDE SEQUENCE</scope>
    <source>
        <strain evidence="4">DP1</strain>
    </source>
</reference>
<evidence type="ECO:0000256" key="1">
    <source>
        <dbReference type="ARBA" id="ARBA00010617"/>
    </source>
</evidence>
<keyword evidence="3" id="KW-1133">Transmembrane helix</keyword>
<feature type="binding site" description="axial binding residue" evidence="2">
    <location>
        <position position="474"/>
    </location>
    <ligand>
        <name>heme</name>
        <dbReference type="ChEBI" id="CHEBI:30413"/>
    </ligand>
    <ligandPart>
        <name>Fe</name>
        <dbReference type="ChEBI" id="CHEBI:18248"/>
    </ligandPart>
</feature>
<comment type="caution">
    <text evidence="4">The sequence shown here is derived from an EMBL/GenBank/DDBJ whole genome shotgun (WGS) entry which is preliminary data.</text>
</comment>
<dbReference type="InterPro" id="IPR001128">
    <property type="entry name" value="Cyt_P450"/>
</dbReference>
<keyword evidence="3" id="KW-0472">Membrane</keyword>
<dbReference type="Pfam" id="PF00067">
    <property type="entry name" value="p450"/>
    <property type="match status" value="1"/>
</dbReference>
<dbReference type="InterPro" id="IPR050121">
    <property type="entry name" value="Cytochrome_P450_monoxygenase"/>
</dbReference>
<name>A0AAD1X6G4_EUPCR</name>
<dbReference type="CDD" id="cd00302">
    <property type="entry name" value="cytochrome_P450"/>
    <property type="match status" value="1"/>
</dbReference>
<dbReference type="PRINTS" id="PR00463">
    <property type="entry name" value="EP450I"/>
</dbReference>
<feature type="transmembrane region" description="Helical" evidence="3">
    <location>
        <begin position="12"/>
        <end position="32"/>
    </location>
</feature>
<proteinExistence type="inferred from homology"/>
<keyword evidence="2" id="KW-0349">Heme</keyword>
<protein>
    <recommendedName>
        <fullName evidence="6">Cytochrome P450</fullName>
    </recommendedName>
</protein>
<evidence type="ECO:0000313" key="5">
    <source>
        <dbReference type="Proteomes" id="UP001295684"/>
    </source>
</evidence>
<comment type="cofactor">
    <cofactor evidence="2">
        <name>heme</name>
        <dbReference type="ChEBI" id="CHEBI:30413"/>
    </cofactor>
</comment>
<evidence type="ECO:0008006" key="6">
    <source>
        <dbReference type="Google" id="ProtNLM"/>
    </source>
</evidence>
<dbReference type="Proteomes" id="UP001295684">
    <property type="component" value="Unassembled WGS sequence"/>
</dbReference>
<sequence>MSLMYSLVRTAIYTFLFFALSLVIYLAFWFVIRPYKKRKHFQRYSETIGFSSSFIPFLGDYKHLNEVYLSKGKFIGHFLRDLAVDFGKKKAFFGSLGMDDMVFINDVDYLTEVSKLVPHVLDRESIDTTGFGRIGGTGGLGQSKTTKYWALRRQIFTKTIGVNHASRFIPIFIKHCEKGVSEFEEGQVINMSEVANTISFEIICEILYGCDIRDKLEKVRYTNKDGTVEIVNLYQCLMKISHDCSFASLNPLNILFPLLVHYSIGAENRRNTKNSDEFERVIKDICAKSQDSNSVYNQVLATGEIDKEMVYKDVMTILFAGHETTSKSLCSALFQLKKHPEAEKKLRKEINESLLQNGKYSLKDLAKILNTEALDKMDYLTCFVKEVLRHDPPAVRSLGYKAKASFKVKDLLIPKNQIVLFNLYAAQYDEKQWIEPMKFIPERFDPSSEYFLTPNGKQRHPFAFCPFTFGTRTCPGRAIGLMEFKILLIYFMLAIDYEVDQEILDNPDVTYSIMSPFTLDMKIKKVHV</sequence>
<evidence type="ECO:0000256" key="2">
    <source>
        <dbReference type="PIRSR" id="PIRSR602401-1"/>
    </source>
</evidence>
<dbReference type="PRINTS" id="PR00385">
    <property type="entry name" value="P450"/>
</dbReference>
<dbReference type="GO" id="GO:0020037">
    <property type="term" value="F:heme binding"/>
    <property type="evidence" value="ECO:0007669"/>
    <property type="project" value="InterPro"/>
</dbReference>
<accession>A0AAD1X6G4</accession>
<evidence type="ECO:0000313" key="4">
    <source>
        <dbReference type="EMBL" id="CAI2364918.1"/>
    </source>
</evidence>
<comment type="similarity">
    <text evidence="1">Belongs to the cytochrome P450 family.</text>
</comment>
<dbReference type="Gene3D" id="1.10.630.10">
    <property type="entry name" value="Cytochrome P450"/>
    <property type="match status" value="1"/>
</dbReference>
<dbReference type="InterPro" id="IPR036396">
    <property type="entry name" value="Cyt_P450_sf"/>
</dbReference>
<dbReference type="InterPro" id="IPR002401">
    <property type="entry name" value="Cyt_P450_E_grp-I"/>
</dbReference>
<organism evidence="4 5">
    <name type="scientific">Euplotes crassus</name>
    <dbReference type="NCBI Taxonomy" id="5936"/>
    <lineage>
        <taxon>Eukaryota</taxon>
        <taxon>Sar</taxon>
        <taxon>Alveolata</taxon>
        <taxon>Ciliophora</taxon>
        <taxon>Intramacronucleata</taxon>
        <taxon>Spirotrichea</taxon>
        <taxon>Hypotrichia</taxon>
        <taxon>Euplotida</taxon>
        <taxon>Euplotidae</taxon>
        <taxon>Moneuplotes</taxon>
    </lineage>
</organism>
<dbReference type="SUPFAM" id="SSF48264">
    <property type="entry name" value="Cytochrome P450"/>
    <property type="match status" value="1"/>
</dbReference>
<keyword evidence="5" id="KW-1185">Reference proteome</keyword>